<dbReference type="EMBL" id="JACHIF010000015">
    <property type="protein sequence ID" value="MBB5040561.1"/>
    <property type="molecule type" value="Genomic_DNA"/>
</dbReference>
<comment type="caution">
    <text evidence="1">The sequence shown here is derived from an EMBL/GenBank/DDBJ whole genome shotgun (WGS) entry which is preliminary data.</text>
</comment>
<keyword evidence="2" id="KW-1185">Reference proteome</keyword>
<dbReference type="RefSeq" id="WP_184213268.1">
    <property type="nucleotide sequence ID" value="NZ_JACHIF010000015.1"/>
</dbReference>
<sequence>MMVGEVKSLTYKPVTKLVSPRASNWSLFAPQIYHGSRRSRPLHAECVSISIKSLLAETKPGDGPSELRKIFKLEESTRVIGLGVARDHLLEKWWGERAQVAERLARLGLDGVTTPNFSVFSNAPRPQTMVSIARIHHFSEALSAAGAAVMPHVYAETDHDWEQWKTVLRDQPNVHAIAMEFQTGLLKEDKAHRYIERLVELRDAIGRPLHLVAVGGTKYASQLLKAFPGSFTVTDATSFIKTLHRRRVDSHSAEQSVKMAVHEDLADLLQQNIDSRELKLRRKLRLPMPAAAVPLAA</sequence>
<evidence type="ECO:0000313" key="1">
    <source>
        <dbReference type="EMBL" id="MBB5040561.1"/>
    </source>
</evidence>
<dbReference type="Proteomes" id="UP000534294">
    <property type="component" value="Unassembled WGS sequence"/>
</dbReference>
<gene>
    <name evidence="1" type="ORF">HNQ64_004849</name>
</gene>
<protein>
    <submittedName>
        <fullName evidence="1">Uncharacterized protein</fullName>
    </submittedName>
</protein>
<dbReference type="AlphaFoldDB" id="A0A7W7YQL3"/>
<organism evidence="1 2">
    <name type="scientific">Prosthecobacter dejongeii</name>
    <dbReference type="NCBI Taxonomy" id="48465"/>
    <lineage>
        <taxon>Bacteria</taxon>
        <taxon>Pseudomonadati</taxon>
        <taxon>Verrucomicrobiota</taxon>
        <taxon>Verrucomicrobiia</taxon>
        <taxon>Verrucomicrobiales</taxon>
        <taxon>Verrucomicrobiaceae</taxon>
        <taxon>Prosthecobacter</taxon>
    </lineage>
</organism>
<accession>A0A7W7YQL3</accession>
<proteinExistence type="predicted"/>
<name>A0A7W7YQL3_9BACT</name>
<reference evidence="1 2" key="1">
    <citation type="submission" date="2020-08" db="EMBL/GenBank/DDBJ databases">
        <title>Genomic Encyclopedia of Type Strains, Phase IV (KMG-IV): sequencing the most valuable type-strain genomes for metagenomic binning, comparative biology and taxonomic classification.</title>
        <authorList>
            <person name="Goeker M."/>
        </authorList>
    </citation>
    <scope>NUCLEOTIDE SEQUENCE [LARGE SCALE GENOMIC DNA]</scope>
    <source>
        <strain evidence="1 2">DSM 12251</strain>
    </source>
</reference>
<evidence type="ECO:0000313" key="2">
    <source>
        <dbReference type="Proteomes" id="UP000534294"/>
    </source>
</evidence>